<dbReference type="GO" id="GO:0046872">
    <property type="term" value="F:metal ion binding"/>
    <property type="evidence" value="ECO:0007669"/>
    <property type="project" value="UniProtKB-KW"/>
</dbReference>
<keyword evidence="7" id="KW-1185">Reference proteome</keyword>
<dbReference type="InterPro" id="IPR000917">
    <property type="entry name" value="Sulfatase_N"/>
</dbReference>
<keyword evidence="4" id="KW-0106">Calcium</keyword>
<dbReference type="RefSeq" id="WP_185693604.1">
    <property type="nucleotide sequence ID" value="NZ_JACHVA010000107.1"/>
</dbReference>
<dbReference type="Gene3D" id="3.40.720.10">
    <property type="entry name" value="Alkaline Phosphatase, subunit A"/>
    <property type="match status" value="1"/>
</dbReference>
<dbReference type="AlphaFoldDB" id="A0A7X1AZU2"/>
<evidence type="ECO:0000313" key="6">
    <source>
        <dbReference type="EMBL" id="MBC2602942.1"/>
    </source>
</evidence>
<evidence type="ECO:0000313" key="7">
    <source>
        <dbReference type="Proteomes" id="UP000525652"/>
    </source>
</evidence>
<dbReference type="EMBL" id="JACHVA010000107">
    <property type="protein sequence ID" value="MBC2602942.1"/>
    <property type="molecule type" value="Genomic_DNA"/>
</dbReference>
<dbReference type="InterPro" id="IPR050738">
    <property type="entry name" value="Sulfatase"/>
</dbReference>
<feature type="domain" description="Sulfatase N-terminal" evidence="5">
    <location>
        <begin position="6"/>
        <end position="324"/>
    </location>
</feature>
<dbReference type="Proteomes" id="UP000525652">
    <property type="component" value="Unassembled WGS sequence"/>
</dbReference>
<evidence type="ECO:0000256" key="2">
    <source>
        <dbReference type="ARBA" id="ARBA00022723"/>
    </source>
</evidence>
<evidence type="ECO:0000256" key="4">
    <source>
        <dbReference type="ARBA" id="ARBA00022837"/>
    </source>
</evidence>
<organism evidence="6 7">
    <name type="scientific">Puniceicoccus vermicola</name>
    <dbReference type="NCBI Taxonomy" id="388746"/>
    <lineage>
        <taxon>Bacteria</taxon>
        <taxon>Pseudomonadati</taxon>
        <taxon>Verrucomicrobiota</taxon>
        <taxon>Opitutia</taxon>
        <taxon>Puniceicoccales</taxon>
        <taxon>Puniceicoccaceae</taxon>
        <taxon>Puniceicoccus</taxon>
    </lineage>
</organism>
<proteinExistence type="inferred from homology"/>
<dbReference type="SUPFAM" id="SSF53649">
    <property type="entry name" value="Alkaline phosphatase-like"/>
    <property type="match status" value="1"/>
</dbReference>
<comment type="similarity">
    <text evidence="1">Belongs to the sulfatase family.</text>
</comment>
<dbReference type="Pfam" id="PF00884">
    <property type="entry name" value="Sulfatase"/>
    <property type="match status" value="1"/>
</dbReference>
<dbReference type="CDD" id="cd16034">
    <property type="entry name" value="sulfatase_like"/>
    <property type="match status" value="1"/>
</dbReference>
<gene>
    <name evidence="6" type="ORF">H5P30_14255</name>
</gene>
<name>A0A7X1AZU2_9BACT</name>
<dbReference type="PANTHER" id="PTHR42693:SF53">
    <property type="entry name" value="ENDO-4-O-SULFATASE"/>
    <property type="match status" value="1"/>
</dbReference>
<comment type="caution">
    <text evidence="6">The sequence shown here is derived from an EMBL/GenBank/DDBJ whole genome shotgun (WGS) entry which is preliminary data.</text>
</comment>
<dbReference type="InterPro" id="IPR024607">
    <property type="entry name" value="Sulfatase_CS"/>
</dbReference>
<evidence type="ECO:0000259" key="5">
    <source>
        <dbReference type="Pfam" id="PF00884"/>
    </source>
</evidence>
<evidence type="ECO:0000256" key="1">
    <source>
        <dbReference type="ARBA" id="ARBA00008779"/>
    </source>
</evidence>
<evidence type="ECO:0000256" key="3">
    <source>
        <dbReference type="ARBA" id="ARBA00022801"/>
    </source>
</evidence>
<dbReference type="InterPro" id="IPR017850">
    <property type="entry name" value="Alkaline_phosphatase_core_sf"/>
</dbReference>
<accession>A0A7X1AZU2</accession>
<protein>
    <submittedName>
        <fullName evidence="6">Sulfatase</fullName>
    </submittedName>
</protein>
<keyword evidence="2" id="KW-0479">Metal-binding</keyword>
<reference evidence="6 7" key="1">
    <citation type="submission" date="2020-07" db="EMBL/GenBank/DDBJ databases">
        <authorList>
            <person name="Feng X."/>
        </authorList>
    </citation>
    <scope>NUCLEOTIDE SEQUENCE [LARGE SCALE GENOMIC DNA]</scope>
    <source>
        <strain evidence="6 7">JCM14086</strain>
    </source>
</reference>
<dbReference type="Gene3D" id="3.30.1120.10">
    <property type="match status" value="1"/>
</dbReference>
<keyword evidence="3" id="KW-0378">Hydrolase</keyword>
<dbReference type="PROSITE" id="PS00149">
    <property type="entry name" value="SULFATASE_2"/>
    <property type="match status" value="1"/>
</dbReference>
<dbReference type="PANTHER" id="PTHR42693">
    <property type="entry name" value="ARYLSULFATASE FAMILY MEMBER"/>
    <property type="match status" value="1"/>
</dbReference>
<dbReference type="GO" id="GO:0004065">
    <property type="term" value="F:arylsulfatase activity"/>
    <property type="evidence" value="ECO:0007669"/>
    <property type="project" value="TreeGrafter"/>
</dbReference>
<sequence length="463" mass="52841">MTDERPNIVFIFADEWRGQATGYAGDPNCRTPHLDRFAAESINFTNATAGCPVCCPYRASLLTGQYPLTHGVIINDVELDPNAYSIARAFNDGGYQTAYIGKWHVYGSPDGHLGRREVRVPREYQLGFEYWKGFECNHDYNDSPYFFNEDPTPRRWEGYDAFAQSQDAANYIADHAQDDQPFLLMLSWGPPHFPLHTAPEKYRDYYKNREIVLRPNVPSHLREKAEAELRGYYAHIAALDDAFATVRDAIDKSDIADNTIFVFAADHGDMRQSQGLKTKLFPWDESVRVPFLLRWPDQPQTKGSELSVPIDAPDIMPTLLGLCDLPIPESVEGRDWSPFIRGEEQPTGDEAAFLTITAEFTEILHNGMKAYRGLRSSRNTYVRNSDGPWLLYDNQIDPYQMNNLIGSPEHAALQAKMEKRLQARLDEMGDEFLTGWTYLERAGLTHYKEVNSTVQQQWSDPFA</sequence>